<dbReference type="GO" id="GO:0008966">
    <property type="term" value="F:phosphoglucosamine mutase activity"/>
    <property type="evidence" value="ECO:0007669"/>
    <property type="project" value="UniProtKB-EC"/>
</dbReference>
<evidence type="ECO:0000259" key="10">
    <source>
        <dbReference type="Pfam" id="PF02879"/>
    </source>
</evidence>
<dbReference type="Gene3D" id="3.40.120.10">
    <property type="entry name" value="Alpha-D-Glucose-1,6-Bisphosphate, subunit A, domain 3"/>
    <property type="match status" value="3"/>
</dbReference>
<evidence type="ECO:0000256" key="7">
    <source>
        <dbReference type="RuleBase" id="RU004326"/>
    </source>
</evidence>
<organism evidence="12">
    <name type="scientific">Thermomicrobium roseum</name>
    <dbReference type="NCBI Taxonomy" id="500"/>
    <lineage>
        <taxon>Bacteria</taxon>
        <taxon>Pseudomonadati</taxon>
        <taxon>Thermomicrobiota</taxon>
        <taxon>Thermomicrobia</taxon>
        <taxon>Thermomicrobiales</taxon>
        <taxon>Thermomicrobiaceae</taxon>
        <taxon>Thermomicrobium</taxon>
    </lineage>
</organism>
<dbReference type="PANTHER" id="PTHR43771">
    <property type="entry name" value="PHOSPHOMANNOMUTASE"/>
    <property type="match status" value="1"/>
</dbReference>
<dbReference type="InterPro" id="IPR005844">
    <property type="entry name" value="A-D-PHexomutase_a/b/a-I"/>
</dbReference>
<evidence type="ECO:0000256" key="2">
    <source>
        <dbReference type="ARBA" id="ARBA00010231"/>
    </source>
</evidence>
<dbReference type="CDD" id="cd03089">
    <property type="entry name" value="PMM_PGM"/>
    <property type="match status" value="1"/>
</dbReference>
<dbReference type="InterPro" id="IPR036900">
    <property type="entry name" value="A-D-PHexomutase_C_sf"/>
</dbReference>
<dbReference type="Pfam" id="PF02880">
    <property type="entry name" value="PGM_PMM_III"/>
    <property type="match status" value="1"/>
</dbReference>
<feature type="domain" description="Alpha-D-phosphohexomutase C-terminal" evidence="8">
    <location>
        <begin position="372"/>
        <end position="441"/>
    </location>
</feature>
<dbReference type="PRINTS" id="PR00509">
    <property type="entry name" value="PGMPMM"/>
</dbReference>
<feature type="domain" description="Alpha-D-phosphohexomutase alpha/beta/alpha" evidence="11">
    <location>
        <begin position="258"/>
        <end position="366"/>
    </location>
</feature>
<evidence type="ECO:0000259" key="8">
    <source>
        <dbReference type="Pfam" id="PF00408"/>
    </source>
</evidence>
<evidence type="ECO:0000256" key="3">
    <source>
        <dbReference type="ARBA" id="ARBA00022553"/>
    </source>
</evidence>
<reference evidence="12" key="1">
    <citation type="journal article" date="2020" name="mSystems">
        <title>Genome- and Community-Level Interaction Insights into Carbon Utilization and Element Cycling Functions of Hydrothermarchaeota in Hydrothermal Sediment.</title>
        <authorList>
            <person name="Zhou Z."/>
            <person name="Liu Y."/>
            <person name="Xu W."/>
            <person name="Pan J."/>
            <person name="Luo Z.H."/>
            <person name="Li M."/>
        </authorList>
    </citation>
    <scope>NUCLEOTIDE SEQUENCE [LARGE SCALE GENOMIC DNA]</scope>
    <source>
        <strain evidence="12">SpSt-222</strain>
    </source>
</reference>
<protein>
    <submittedName>
        <fullName evidence="12">Phosphoglucosamine mutase</fullName>
        <ecNumber evidence="12">5.4.2.10</ecNumber>
    </submittedName>
</protein>
<comment type="similarity">
    <text evidence="2 7">Belongs to the phosphohexose mutase family.</text>
</comment>
<keyword evidence="6 12" id="KW-0413">Isomerase</keyword>
<evidence type="ECO:0000256" key="4">
    <source>
        <dbReference type="ARBA" id="ARBA00022723"/>
    </source>
</evidence>
<dbReference type="EMBL" id="DSJL01000011">
    <property type="protein sequence ID" value="HEF65868.1"/>
    <property type="molecule type" value="Genomic_DNA"/>
</dbReference>
<feature type="domain" description="Alpha-D-phosphohexomutase alpha/beta/alpha" evidence="10">
    <location>
        <begin position="154"/>
        <end position="253"/>
    </location>
</feature>
<dbReference type="InterPro" id="IPR005843">
    <property type="entry name" value="A-D-PHexomutase_C"/>
</dbReference>
<dbReference type="AlphaFoldDB" id="A0A7C2BGX5"/>
<dbReference type="Pfam" id="PF00408">
    <property type="entry name" value="PGM_PMM_IV"/>
    <property type="match status" value="1"/>
</dbReference>
<evidence type="ECO:0000259" key="9">
    <source>
        <dbReference type="Pfam" id="PF02878"/>
    </source>
</evidence>
<dbReference type="InterPro" id="IPR005845">
    <property type="entry name" value="A-D-PHexomutase_a/b/a-II"/>
</dbReference>
<evidence type="ECO:0000256" key="6">
    <source>
        <dbReference type="ARBA" id="ARBA00023235"/>
    </source>
</evidence>
<dbReference type="SUPFAM" id="SSF53738">
    <property type="entry name" value="Phosphoglucomutase, first 3 domains"/>
    <property type="match status" value="3"/>
</dbReference>
<evidence type="ECO:0000256" key="1">
    <source>
        <dbReference type="ARBA" id="ARBA00001946"/>
    </source>
</evidence>
<feature type="domain" description="Alpha-D-phosphohexomutase alpha/beta/alpha" evidence="9">
    <location>
        <begin position="8"/>
        <end position="136"/>
    </location>
</feature>
<dbReference type="Pfam" id="PF02878">
    <property type="entry name" value="PGM_PMM_I"/>
    <property type="match status" value="1"/>
</dbReference>
<dbReference type="PROSITE" id="PS00710">
    <property type="entry name" value="PGM_PMM"/>
    <property type="match status" value="1"/>
</dbReference>
<keyword evidence="3" id="KW-0597">Phosphoprotein</keyword>
<name>A0A7C2BGX5_THERO</name>
<dbReference type="Pfam" id="PF02879">
    <property type="entry name" value="PGM_PMM_II"/>
    <property type="match status" value="1"/>
</dbReference>
<comment type="cofactor">
    <cofactor evidence="1">
        <name>Mg(2+)</name>
        <dbReference type="ChEBI" id="CHEBI:18420"/>
    </cofactor>
</comment>
<dbReference type="InterPro" id="IPR005841">
    <property type="entry name" value="Alpha-D-phosphohexomutase_SF"/>
</dbReference>
<evidence type="ECO:0000313" key="12">
    <source>
        <dbReference type="EMBL" id="HEF65868.1"/>
    </source>
</evidence>
<evidence type="ECO:0000256" key="5">
    <source>
        <dbReference type="ARBA" id="ARBA00022842"/>
    </source>
</evidence>
<sequence length="453" mass="50419">MSHAIATVFKAYDVRGIYPTELDEQLAYRIGRAFALYLRPRQVVVGRDMRVSSPALADAVIRGLLDQGVDVTDVGLVSTDALYFAVGKYRFDGGIMVTASHNPPEYNGFKLCREEAQALSLDHGIGEIRELVIKGEFPEPERPGTLTRRDILDDFAAHVLSFIDPTVIKPFTVAIDAGNGMGGLIAPKVLGRLPLRIIPLYFELDGRFPHHVPNPIEPENVRDLQRTIVEQHADFGIAFDGDADRMFILDEHGRLVGGDMITALVAKALLQKYPGAKIVYNLICSRAVPEVIRAHGGIPIRSRVGHSFIKALMREHDAIFGGEHSGHFYFRENWYADSGIIAAVTVLELLSREGVTVSQAIAPIDRYFRSGEINVEAHDFAAVLQALEEHFRDGQIDHLDGLTVEYADWWFNARPSNTQPLLRINVEATTPELLQQKTQEVLTVIEQVRGRRA</sequence>
<dbReference type="SUPFAM" id="SSF55957">
    <property type="entry name" value="Phosphoglucomutase, C-terminal domain"/>
    <property type="match status" value="1"/>
</dbReference>
<dbReference type="GO" id="GO:0005975">
    <property type="term" value="P:carbohydrate metabolic process"/>
    <property type="evidence" value="ECO:0007669"/>
    <property type="project" value="InterPro"/>
</dbReference>
<dbReference type="InterPro" id="IPR016066">
    <property type="entry name" value="A-D-PHexomutase_CS"/>
</dbReference>
<dbReference type="GO" id="GO:0000287">
    <property type="term" value="F:magnesium ion binding"/>
    <property type="evidence" value="ECO:0007669"/>
    <property type="project" value="InterPro"/>
</dbReference>
<dbReference type="InterPro" id="IPR005846">
    <property type="entry name" value="A-D-PHexomutase_a/b/a-III"/>
</dbReference>
<dbReference type="NCBIfam" id="TIGR03990">
    <property type="entry name" value="Arch_GlmM"/>
    <property type="match status" value="1"/>
</dbReference>
<accession>A0A7C2BGX5</accession>
<gene>
    <name evidence="12" type="primary">glmM</name>
    <name evidence="12" type="ORF">ENP47_09765</name>
</gene>
<keyword evidence="4 7" id="KW-0479">Metal-binding</keyword>
<proteinExistence type="inferred from homology"/>
<comment type="caution">
    <text evidence="12">The sequence shown here is derived from an EMBL/GenBank/DDBJ whole genome shotgun (WGS) entry which is preliminary data.</text>
</comment>
<dbReference type="InterPro" id="IPR024086">
    <property type="entry name" value="GlmM_arc-type"/>
</dbReference>
<dbReference type="EC" id="5.4.2.10" evidence="12"/>
<dbReference type="InterPro" id="IPR016055">
    <property type="entry name" value="A-D-PHexomutase_a/b/a-I/II/III"/>
</dbReference>
<dbReference type="PANTHER" id="PTHR43771:SF1">
    <property type="entry name" value="PHOSPHOMANNOMUTASE"/>
    <property type="match status" value="1"/>
</dbReference>
<dbReference type="Gene3D" id="3.30.310.50">
    <property type="entry name" value="Alpha-D-phosphohexomutase, C-terminal domain"/>
    <property type="match status" value="1"/>
</dbReference>
<evidence type="ECO:0000259" key="11">
    <source>
        <dbReference type="Pfam" id="PF02880"/>
    </source>
</evidence>
<keyword evidence="5 7" id="KW-0460">Magnesium</keyword>